<comment type="caution">
    <text evidence="1">The sequence shown here is derived from an EMBL/GenBank/DDBJ whole genome shotgun (WGS) entry which is preliminary data.</text>
</comment>
<evidence type="ECO:0000313" key="1">
    <source>
        <dbReference type="EMBL" id="TBW46398.1"/>
    </source>
</evidence>
<organism evidence="1 2">
    <name type="scientific">Marinobacter halodurans</name>
    <dbReference type="NCBI Taxonomy" id="2528979"/>
    <lineage>
        <taxon>Bacteria</taxon>
        <taxon>Pseudomonadati</taxon>
        <taxon>Pseudomonadota</taxon>
        <taxon>Gammaproteobacteria</taxon>
        <taxon>Pseudomonadales</taxon>
        <taxon>Marinobacteraceae</taxon>
        <taxon>Marinobacter</taxon>
    </lineage>
</organism>
<evidence type="ECO:0008006" key="3">
    <source>
        <dbReference type="Google" id="ProtNLM"/>
    </source>
</evidence>
<accession>A0ABY1ZF64</accession>
<dbReference type="EMBL" id="SJDL01000089">
    <property type="protein sequence ID" value="TBW46398.1"/>
    <property type="molecule type" value="Genomic_DNA"/>
</dbReference>
<name>A0ABY1ZF64_9GAMM</name>
<evidence type="ECO:0000313" key="2">
    <source>
        <dbReference type="Proteomes" id="UP000313645"/>
    </source>
</evidence>
<reference evidence="1 2" key="1">
    <citation type="submission" date="2019-02" db="EMBL/GenBank/DDBJ databases">
        <title>Marinobacter halodurans sp. nov., a marine bacterium isolated from sea tidal flat.</title>
        <authorList>
            <person name="Yoo Y."/>
            <person name="Lee D.W."/>
            <person name="Kim B.S."/>
            <person name="Kim J.-J."/>
        </authorList>
    </citation>
    <scope>NUCLEOTIDE SEQUENCE [LARGE SCALE GENOMIC DNA]</scope>
    <source>
        <strain evidence="1 2">YJ-S3-2</strain>
    </source>
</reference>
<keyword evidence="2" id="KW-1185">Reference proteome</keyword>
<gene>
    <name evidence="1" type="ORF">EZI54_23265</name>
</gene>
<dbReference type="Proteomes" id="UP000313645">
    <property type="component" value="Unassembled WGS sequence"/>
</dbReference>
<proteinExistence type="predicted"/>
<sequence>MNKFEVAISTLFVGYFLGQATDFAKFFYSNHRKKNAIKVEVQDLLDEFQYKTTRIEEIAKMLSDDELLNVPAPGKVHNVIYQELFPEVSPYFSKKERELHKSFNGSVEQFNGGVDSLISEGAERFRKNLLSLYYYSLLCEETAKNVIDNHPDYRLIEDEGRLTEINARVHEFGLRYALDDLHEIR</sequence>
<protein>
    <recommendedName>
        <fullName evidence="3">DUF4760 domain-containing protein</fullName>
    </recommendedName>
</protein>
<dbReference type="RefSeq" id="WP_131484245.1">
    <property type="nucleotide sequence ID" value="NZ_SJDL01000089.1"/>
</dbReference>